<evidence type="ECO:0000256" key="3">
    <source>
        <dbReference type="ARBA" id="ARBA00023004"/>
    </source>
</evidence>
<keyword evidence="3" id="KW-0408">Iron</keyword>
<dbReference type="InterPro" id="IPR013785">
    <property type="entry name" value="Aldolase_TIM"/>
</dbReference>
<dbReference type="SMART" id="SM00729">
    <property type="entry name" value="Elp3"/>
    <property type="match status" value="1"/>
</dbReference>
<evidence type="ECO:0000256" key="1">
    <source>
        <dbReference type="ARBA" id="ARBA00022691"/>
    </source>
</evidence>
<evidence type="ECO:0000259" key="5">
    <source>
        <dbReference type="PROSITE" id="PS51918"/>
    </source>
</evidence>
<dbReference type="InterPro" id="IPR006638">
    <property type="entry name" value="Elp3/MiaA/NifB-like_rSAM"/>
</dbReference>
<evidence type="ECO:0000313" key="7">
    <source>
        <dbReference type="Proteomes" id="UP000192284"/>
    </source>
</evidence>
<comment type="caution">
    <text evidence="6">The sequence shown here is derived from an EMBL/GenBank/DDBJ whole genome shotgun (WGS) entry which is preliminary data.</text>
</comment>
<dbReference type="Gene3D" id="3.20.20.70">
    <property type="entry name" value="Aldolase class I"/>
    <property type="match status" value="1"/>
</dbReference>
<dbReference type="GO" id="GO:0003824">
    <property type="term" value="F:catalytic activity"/>
    <property type="evidence" value="ECO:0007669"/>
    <property type="project" value="InterPro"/>
</dbReference>
<dbReference type="AlphaFoldDB" id="A0A1X0A2L1"/>
<dbReference type="GO" id="GO:0051536">
    <property type="term" value="F:iron-sulfur cluster binding"/>
    <property type="evidence" value="ECO:0007669"/>
    <property type="project" value="UniProtKB-KW"/>
</dbReference>
<protein>
    <recommendedName>
        <fullName evidence="5">Radical SAM core domain-containing protein</fullName>
    </recommendedName>
</protein>
<dbReference type="GO" id="GO:0046872">
    <property type="term" value="F:metal ion binding"/>
    <property type="evidence" value="ECO:0007669"/>
    <property type="project" value="UniProtKB-KW"/>
</dbReference>
<reference evidence="6 7" key="1">
    <citation type="submission" date="2017-02" db="EMBL/GenBank/DDBJ databases">
        <title>The new phylogeny of genus Mycobacterium.</title>
        <authorList>
            <person name="Tortoli E."/>
            <person name="Trovato A."/>
            <person name="Cirillo D.M."/>
        </authorList>
    </citation>
    <scope>NUCLEOTIDE SEQUENCE [LARGE SCALE GENOMIC DNA]</scope>
    <source>
        <strain evidence="6 7">DSM 45057</strain>
    </source>
</reference>
<evidence type="ECO:0000313" key="6">
    <source>
        <dbReference type="EMBL" id="ORA24323.1"/>
    </source>
</evidence>
<keyword evidence="2" id="KW-0479">Metal-binding</keyword>
<dbReference type="InterPro" id="IPR007197">
    <property type="entry name" value="rSAM"/>
</dbReference>
<dbReference type="EMBL" id="MVHE01000005">
    <property type="protein sequence ID" value="ORA24323.1"/>
    <property type="molecule type" value="Genomic_DNA"/>
</dbReference>
<evidence type="ECO:0000256" key="2">
    <source>
        <dbReference type="ARBA" id="ARBA00022723"/>
    </source>
</evidence>
<dbReference type="Proteomes" id="UP000192284">
    <property type="component" value="Unassembled WGS sequence"/>
</dbReference>
<dbReference type="SFLD" id="SFLDS00029">
    <property type="entry name" value="Radical_SAM"/>
    <property type="match status" value="1"/>
</dbReference>
<dbReference type="PROSITE" id="PS51918">
    <property type="entry name" value="RADICAL_SAM"/>
    <property type="match status" value="1"/>
</dbReference>
<gene>
    <name evidence="6" type="ORF">BST12_06025</name>
</gene>
<organism evidence="6 7">
    <name type="scientific">Mycobacterium angelicum</name>
    <dbReference type="NCBI Taxonomy" id="470074"/>
    <lineage>
        <taxon>Bacteria</taxon>
        <taxon>Bacillati</taxon>
        <taxon>Actinomycetota</taxon>
        <taxon>Actinomycetes</taxon>
        <taxon>Mycobacteriales</taxon>
        <taxon>Mycobacteriaceae</taxon>
        <taxon>Mycobacterium</taxon>
    </lineage>
</organism>
<evidence type="ECO:0000256" key="4">
    <source>
        <dbReference type="ARBA" id="ARBA00023014"/>
    </source>
</evidence>
<feature type="domain" description="Radical SAM core" evidence="5">
    <location>
        <begin position="123"/>
        <end position="351"/>
    </location>
</feature>
<name>A0A1X0A2L1_MYCAN</name>
<dbReference type="CDD" id="cd01335">
    <property type="entry name" value="Radical_SAM"/>
    <property type="match status" value="1"/>
</dbReference>
<dbReference type="Pfam" id="PF04055">
    <property type="entry name" value="Radical_SAM"/>
    <property type="match status" value="1"/>
</dbReference>
<proteinExistence type="predicted"/>
<keyword evidence="7" id="KW-1185">Reference proteome</keyword>
<keyword evidence="4" id="KW-0411">Iron-sulfur</keyword>
<sequence length="381" mass="42322">MMNSRVISLTEAERLKFHLLQSGIQITAGAAEYIRSHNGDRPLTPADYPSTSGIVLVLEGEVWVNAPIEEYNPNFVSNSIFQLCVDSAGLWVDGDGFSSRAKFWMPPQFHGQSNGEGIAYSSLGFTHTDRVRISPISGCAFTCKFCDIPYEFQYRANDVNRLIELVQVALADPLQPASHVLISGGTPRPEHYDYMRALYELAAAQFPDVPIDIMMVPVGDVMDPLWLDEIGINEISVNLEVWSDDLARRLMPRKHKKGRTHYLDYLANAASVLGGHRVRSMFMLGIEPLESTLEGITEIASRGCTPVLSPFRPDPATPMRDWTVPSAEFMLDAYLAAREITQRYGVALGPSCVPCTHNTLTLPSTYQNGDAEIHHGRPRLI</sequence>
<keyword evidence="1" id="KW-0949">S-adenosyl-L-methionine</keyword>
<dbReference type="InterPro" id="IPR058240">
    <property type="entry name" value="rSAM_sf"/>
</dbReference>
<dbReference type="SUPFAM" id="SSF102114">
    <property type="entry name" value="Radical SAM enzymes"/>
    <property type="match status" value="1"/>
</dbReference>
<accession>A0A1X0A2L1</accession>